<evidence type="ECO:0000313" key="2">
    <source>
        <dbReference type="EMBL" id="NIC05241.1"/>
    </source>
</evidence>
<comment type="caution">
    <text evidence="2">The sequence shown here is derived from an EMBL/GenBank/DDBJ whole genome shotgun (WGS) entry which is preliminary data.</text>
</comment>
<dbReference type="Proteomes" id="UP001318321">
    <property type="component" value="Unassembled WGS sequence"/>
</dbReference>
<sequence>MTDRTLEQKVLIALAKEFAEARRPVRTMIVLAACNAKTGNQQDGVITALVALKRQSLVVQHEDSWSVTADGRKAAQHLAAGLPPSNSASPAQPIEAGFKQPRKLRDTLRPMVGGAPRPVTRQVEQTPAPKAPATVKTEQSPAQPACHGCEANEGEFHSPECPVVNAFTAGRITGEGSGQALPPLAGDLPLEATVSLHHGHAIPKDLLERCAAMHLTLLAQAREAAAAGEPGAESELAWLYETGEQLLAAGGAR</sequence>
<dbReference type="RefSeq" id="WP_167112594.1">
    <property type="nucleotide sequence ID" value="NZ_JAAQTO010000017.1"/>
</dbReference>
<name>A0ABX0PPM2_9GAMM</name>
<keyword evidence="3" id="KW-1185">Reference proteome</keyword>
<evidence type="ECO:0000256" key="1">
    <source>
        <dbReference type="SAM" id="MobiDB-lite"/>
    </source>
</evidence>
<dbReference type="EMBL" id="JAAQTO010000017">
    <property type="protein sequence ID" value="NIC05241.1"/>
    <property type="molecule type" value="Genomic_DNA"/>
</dbReference>
<protein>
    <submittedName>
        <fullName evidence="2">Uncharacterized protein</fullName>
    </submittedName>
</protein>
<reference evidence="2 3" key="1">
    <citation type="submission" date="2020-03" db="EMBL/GenBank/DDBJ databases">
        <title>Identification of Halomonas strains.</title>
        <authorList>
            <person name="Xiao Z."/>
            <person name="Dong F."/>
            <person name="Wang Z."/>
            <person name="Zhao J.-Y."/>
        </authorList>
    </citation>
    <scope>NUCLEOTIDE SEQUENCE [LARGE SCALE GENOMIC DNA]</scope>
    <source>
        <strain evidence="2 3">DX6</strain>
    </source>
</reference>
<accession>A0ABX0PPM2</accession>
<feature type="region of interest" description="Disordered" evidence="1">
    <location>
        <begin position="108"/>
        <end position="142"/>
    </location>
</feature>
<evidence type="ECO:0000313" key="3">
    <source>
        <dbReference type="Proteomes" id="UP001318321"/>
    </source>
</evidence>
<organism evidence="2 3">
    <name type="scientific">Billgrantia bachuensis</name>
    <dbReference type="NCBI Taxonomy" id="2717286"/>
    <lineage>
        <taxon>Bacteria</taxon>
        <taxon>Pseudomonadati</taxon>
        <taxon>Pseudomonadota</taxon>
        <taxon>Gammaproteobacteria</taxon>
        <taxon>Oceanospirillales</taxon>
        <taxon>Halomonadaceae</taxon>
        <taxon>Billgrantia</taxon>
    </lineage>
</organism>
<proteinExistence type="predicted"/>
<gene>
    <name evidence="2" type="ORF">HBJ55_07375</name>
</gene>